<sequence>MTSSDELQRPGATSSLSEFAGFSSFQGHGLLGGFHALIGLARLIDLSASSAFAVLEVFRAFSVFHSGFGIGLLLARPQYRDPAWGCRDSA</sequence>
<gene>
    <name evidence="1" type="ORF">NUU61_001404</name>
</gene>
<reference evidence="1" key="1">
    <citation type="submission" date="2022-11" db="EMBL/GenBank/DDBJ databases">
        <authorList>
            <person name="Petersen C."/>
        </authorList>
    </citation>
    <scope>NUCLEOTIDE SEQUENCE</scope>
    <source>
        <strain evidence="1">IBT 34128</strain>
    </source>
</reference>
<reference evidence="1" key="2">
    <citation type="journal article" date="2023" name="IMA Fungus">
        <title>Comparative genomic study of the Penicillium genus elucidates a diverse pangenome and 15 lateral gene transfer events.</title>
        <authorList>
            <person name="Petersen C."/>
            <person name="Sorensen T."/>
            <person name="Nielsen M.R."/>
            <person name="Sondergaard T.E."/>
            <person name="Sorensen J.L."/>
            <person name="Fitzpatrick D.A."/>
            <person name="Frisvad J.C."/>
            <person name="Nielsen K.L."/>
        </authorList>
    </citation>
    <scope>NUCLEOTIDE SEQUENCE</scope>
    <source>
        <strain evidence="1">IBT 34128</strain>
    </source>
</reference>
<protein>
    <submittedName>
        <fullName evidence="1">Uncharacterized protein</fullName>
    </submittedName>
</protein>
<name>A0A9W9G422_9EURO</name>
<accession>A0A9W9G422</accession>
<organism evidence="1 2">
    <name type="scientific">Penicillium alfredii</name>
    <dbReference type="NCBI Taxonomy" id="1506179"/>
    <lineage>
        <taxon>Eukaryota</taxon>
        <taxon>Fungi</taxon>
        <taxon>Dikarya</taxon>
        <taxon>Ascomycota</taxon>
        <taxon>Pezizomycotina</taxon>
        <taxon>Eurotiomycetes</taxon>
        <taxon>Eurotiomycetidae</taxon>
        <taxon>Eurotiales</taxon>
        <taxon>Aspergillaceae</taxon>
        <taxon>Penicillium</taxon>
    </lineage>
</organism>
<dbReference type="GeneID" id="81391154"/>
<keyword evidence="2" id="KW-1185">Reference proteome</keyword>
<dbReference type="EMBL" id="JAPMSZ010000002">
    <property type="protein sequence ID" value="KAJ5111774.1"/>
    <property type="molecule type" value="Genomic_DNA"/>
</dbReference>
<evidence type="ECO:0000313" key="2">
    <source>
        <dbReference type="Proteomes" id="UP001141434"/>
    </source>
</evidence>
<dbReference type="Proteomes" id="UP001141434">
    <property type="component" value="Unassembled WGS sequence"/>
</dbReference>
<dbReference type="AlphaFoldDB" id="A0A9W9G422"/>
<proteinExistence type="predicted"/>
<comment type="caution">
    <text evidence="1">The sequence shown here is derived from an EMBL/GenBank/DDBJ whole genome shotgun (WGS) entry which is preliminary data.</text>
</comment>
<evidence type="ECO:0000313" key="1">
    <source>
        <dbReference type="EMBL" id="KAJ5111774.1"/>
    </source>
</evidence>
<dbReference type="RefSeq" id="XP_056515253.1">
    <property type="nucleotide sequence ID" value="XM_056651986.1"/>
</dbReference>